<dbReference type="PANTHER" id="PTHR43280:SF2">
    <property type="entry name" value="HTH-TYPE TRANSCRIPTIONAL REGULATOR EXSA"/>
    <property type="match status" value="1"/>
</dbReference>
<evidence type="ECO:0000256" key="3">
    <source>
        <dbReference type="ARBA" id="ARBA00023163"/>
    </source>
</evidence>
<dbReference type="Gene3D" id="1.10.10.60">
    <property type="entry name" value="Homeodomain-like"/>
    <property type="match status" value="1"/>
</dbReference>
<dbReference type="InterPro" id="IPR025336">
    <property type="entry name" value="SCO4226-like"/>
</dbReference>
<gene>
    <name evidence="5" type="ORF">SAE01_11850</name>
</gene>
<reference evidence="5 6" key="1">
    <citation type="submission" date="2019-07" db="EMBL/GenBank/DDBJ databases">
        <title>Whole genome shotgun sequence of Segetibacter aerophilus NBRC 106135.</title>
        <authorList>
            <person name="Hosoyama A."/>
            <person name="Uohara A."/>
            <person name="Ohji S."/>
            <person name="Ichikawa N."/>
        </authorList>
    </citation>
    <scope>NUCLEOTIDE SEQUENCE [LARGE SCALE GENOMIC DNA]</scope>
    <source>
        <strain evidence="5 6">NBRC 106135</strain>
    </source>
</reference>
<dbReference type="PANTHER" id="PTHR43280">
    <property type="entry name" value="ARAC-FAMILY TRANSCRIPTIONAL REGULATOR"/>
    <property type="match status" value="1"/>
</dbReference>
<dbReference type="InterPro" id="IPR029787">
    <property type="entry name" value="Nucleotide_cyclase"/>
</dbReference>
<name>A0A512B9R7_9BACT</name>
<evidence type="ECO:0000256" key="2">
    <source>
        <dbReference type="ARBA" id="ARBA00023125"/>
    </source>
</evidence>
<dbReference type="PROSITE" id="PS01124">
    <property type="entry name" value="HTH_ARAC_FAMILY_2"/>
    <property type="match status" value="1"/>
</dbReference>
<dbReference type="Gene3D" id="3.30.70.3090">
    <property type="entry name" value="ORF SCO4226, nickel-binding ferredoxin-like monomer"/>
    <property type="match status" value="1"/>
</dbReference>
<dbReference type="InterPro" id="IPR018060">
    <property type="entry name" value="HTH_AraC"/>
</dbReference>
<protein>
    <recommendedName>
        <fullName evidence="4">HTH araC/xylS-type domain-containing protein</fullName>
    </recommendedName>
</protein>
<dbReference type="Pfam" id="PF14026">
    <property type="entry name" value="SCO4226-like"/>
    <property type="match status" value="1"/>
</dbReference>
<proteinExistence type="predicted"/>
<dbReference type="PROSITE" id="PS00041">
    <property type="entry name" value="HTH_ARAC_FAMILY_1"/>
    <property type="match status" value="1"/>
</dbReference>
<dbReference type="InterPro" id="IPR042557">
    <property type="entry name" value="SCO4226"/>
</dbReference>
<dbReference type="PRINTS" id="PR00032">
    <property type="entry name" value="HTHARAC"/>
</dbReference>
<evidence type="ECO:0000313" key="5">
    <source>
        <dbReference type="EMBL" id="GEO08689.1"/>
    </source>
</evidence>
<dbReference type="AlphaFoldDB" id="A0A512B9R7"/>
<dbReference type="SMART" id="SM00342">
    <property type="entry name" value="HTH_ARAC"/>
    <property type="match status" value="1"/>
</dbReference>
<dbReference type="Proteomes" id="UP000321513">
    <property type="component" value="Unassembled WGS sequence"/>
</dbReference>
<keyword evidence="2" id="KW-0238">DNA-binding</keyword>
<dbReference type="Pfam" id="PF12833">
    <property type="entry name" value="HTH_18"/>
    <property type="match status" value="1"/>
</dbReference>
<keyword evidence="1" id="KW-0805">Transcription regulation</keyword>
<organism evidence="5 6">
    <name type="scientific">Segetibacter aerophilus</name>
    <dbReference type="NCBI Taxonomy" id="670293"/>
    <lineage>
        <taxon>Bacteria</taxon>
        <taxon>Pseudomonadati</taxon>
        <taxon>Bacteroidota</taxon>
        <taxon>Chitinophagia</taxon>
        <taxon>Chitinophagales</taxon>
        <taxon>Chitinophagaceae</taxon>
        <taxon>Segetibacter</taxon>
    </lineage>
</organism>
<keyword evidence="6" id="KW-1185">Reference proteome</keyword>
<dbReference type="GO" id="GO:0003700">
    <property type="term" value="F:DNA-binding transcription factor activity"/>
    <property type="evidence" value="ECO:0007669"/>
    <property type="project" value="InterPro"/>
</dbReference>
<evidence type="ECO:0000256" key="1">
    <source>
        <dbReference type="ARBA" id="ARBA00023015"/>
    </source>
</evidence>
<dbReference type="EMBL" id="BJYT01000004">
    <property type="protein sequence ID" value="GEO08689.1"/>
    <property type="molecule type" value="Genomic_DNA"/>
</dbReference>
<accession>A0A512B9R7</accession>
<dbReference type="SUPFAM" id="SSF46689">
    <property type="entry name" value="Homeodomain-like"/>
    <property type="match status" value="1"/>
</dbReference>
<sequence length="366" mass="40903">MPIYMDAHIISGVKAKDVAEAHTKDLIHQHEYGCKCMTYWTDEEREKVFCLIEAPDKDAVRELHKKSHGLIPNKIIEVSSKVVQSFLGRLYDPEDVESNDEGLKIFNDSSFRILLVVKIIDSILLQHELGSVKANELLLRLRSVVKKSLSTCGGSSVEYAGAEFVVSFTSAATAISCASSITENLTPEDVGLLDLKIAINAGDPIEKSNKLFGDVIQQAANMCMLQGSFRVAVCSSIKDLVANTDIQNKKEKFRTLSPHDESLLRSLFSKLEENFGNCNFDIADYGKAMAMSMSQLYRKTLELTGMSPNQLLKDYRLAKAKELMKQKPYSISQISFDTGFTSPSYFTKCFKLKYGLLPKAYLDMLQ</sequence>
<keyword evidence="3" id="KW-0804">Transcription</keyword>
<dbReference type="InterPro" id="IPR020449">
    <property type="entry name" value="Tscrpt_reg_AraC-type_HTH"/>
</dbReference>
<feature type="domain" description="HTH araC/xylS-type" evidence="4">
    <location>
        <begin position="265"/>
        <end position="364"/>
    </location>
</feature>
<dbReference type="OrthoDB" id="135231at2"/>
<dbReference type="RefSeq" id="WP_147202762.1">
    <property type="nucleotide sequence ID" value="NZ_BJYT01000004.1"/>
</dbReference>
<dbReference type="GO" id="GO:0043565">
    <property type="term" value="F:sequence-specific DNA binding"/>
    <property type="evidence" value="ECO:0007669"/>
    <property type="project" value="InterPro"/>
</dbReference>
<dbReference type="InterPro" id="IPR009057">
    <property type="entry name" value="Homeodomain-like_sf"/>
</dbReference>
<evidence type="ECO:0000259" key="4">
    <source>
        <dbReference type="PROSITE" id="PS01124"/>
    </source>
</evidence>
<dbReference type="InterPro" id="IPR018062">
    <property type="entry name" value="HTH_AraC-typ_CS"/>
</dbReference>
<dbReference type="Gene3D" id="3.30.70.1230">
    <property type="entry name" value="Nucleotide cyclase"/>
    <property type="match status" value="1"/>
</dbReference>
<comment type="caution">
    <text evidence="5">The sequence shown here is derived from an EMBL/GenBank/DDBJ whole genome shotgun (WGS) entry which is preliminary data.</text>
</comment>
<dbReference type="SUPFAM" id="SSF55073">
    <property type="entry name" value="Nucleotide cyclase"/>
    <property type="match status" value="1"/>
</dbReference>
<evidence type="ECO:0000313" key="6">
    <source>
        <dbReference type="Proteomes" id="UP000321513"/>
    </source>
</evidence>